<evidence type="ECO:0000313" key="2">
    <source>
        <dbReference type="Proteomes" id="UP000472277"/>
    </source>
</evidence>
<accession>A0A673W916</accession>
<sequence length="122" mass="13203">MRNLRLLKSLRCLELQGPGTPQCFSVRTDTGKELIVSEYSVTELDPRVMNEVSLTAERYLPEDGSGTVVGIQDLPDQESVCVATATGDVILNANQVSTFGVAVRLVGKQPLVKMRSSILPAL</sequence>
<dbReference type="OMA" id="IMEQRIH"/>
<keyword evidence="2" id="KW-1185">Reference proteome</keyword>
<reference evidence="1" key="1">
    <citation type="submission" date="2025-08" db="UniProtKB">
        <authorList>
            <consortium name="Ensembl"/>
        </authorList>
    </citation>
    <scope>IDENTIFICATION</scope>
</reference>
<dbReference type="GeneTree" id="ENSGT00990000212432"/>
<name>A0A673W916_SALTR</name>
<dbReference type="AlphaFoldDB" id="A0A673W916"/>
<organism evidence="1 2">
    <name type="scientific">Salmo trutta</name>
    <name type="common">Brown trout</name>
    <dbReference type="NCBI Taxonomy" id="8032"/>
    <lineage>
        <taxon>Eukaryota</taxon>
        <taxon>Metazoa</taxon>
        <taxon>Chordata</taxon>
        <taxon>Craniata</taxon>
        <taxon>Vertebrata</taxon>
        <taxon>Euteleostomi</taxon>
        <taxon>Actinopterygii</taxon>
        <taxon>Neopterygii</taxon>
        <taxon>Teleostei</taxon>
        <taxon>Protacanthopterygii</taxon>
        <taxon>Salmoniformes</taxon>
        <taxon>Salmonidae</taxon>
        <taxon>Salmoninae</taxon>
        <taxon>Salmo</taxon>
    </lineage>
</organism>
<protein>
    <submittedName>
        <fullName evidence="1">Elongator complex protein 1-like</fullName>
    </submittedName>
</protein>
<dbReference type="UniPathway" id="UPA00988"/>
<proteinExistence type="predicted"/>
<reference evidence="1" key="2">
    <citation type="submission" date="2025-09" db="UniProtKB">
        <authorList>
            <consortium name="Ensembl"/>
        </authorList>
    </citation>
    <scope>IDENTIFICATION</scope>
</reference>
<dbReference type="InParanoid" id="A0A673W916"/>
<gene>
    <name evidence="1" type="primary">LOC115164780</name>
</gene>
<evidence type="ECO:0000313" key="1">
    <source>
        <dbReference type="Ensembl" id="ENSSTUP00000005503.1"/>
    </source>
</evidence>
<dbReference type="Proteomes" id="UP000472277">
    <property type="component" value="Chromosome 3"/>
</dbReference>
<dbReference type="Ensembl" id="ENSSTUT00000005847.1">
    <property type="protein sequence ID" value="ENSSTUP00000005503.1"/>
    <property type="gene ID" value="ENSSTUG00000002726.1"/>
</dbReference>